<evidence type="ECO:0000259" key="4">
    <source>
        <dbReference type="PROSITE" id="PS51379"/>
    </source>
</evidence>
<sequence>MSPHIGTSVTLDIGGLEALFRALIEDGRELVGPTVQDDAIVLTRIRGVADLPRGVGDEQAPGHYRLRRRSDQALFGFAVPQHSFKQELLVPRTELVQIRRSKTGLVVTEPPRPDRRVAFIGVRACEIAAIRVQDVVLRDGPYADADYASRRAQIFVVAVNCSDPSGTCFCASMGTGPRAEAGFDLAVTELLEPEHLFVVEIGSSAGATMLEKVSSCATTEAETSAAELVVANTRERMGRTVDTTDIRNLLVENLEHPRWDDVADRCLACANCTLACPTCFCTSTEDSTSLDGDDATRTRRWDSCFTMDFAYLHGGGVRPTVRGRYRQWMTHKLATWHDQFGSSGCVGCGRCITWCPVGIDITEEVAAIRREPGASRKAQ</sequence>
<feature type="domain" description="4Fe-4S ferredoxin-type" evidence="4">
    <location>
        <begin position="255"/>
        <end position="287"/>
    </location>
</feature>
<dbReference type="OrthoDB" id="9795302at2"/>
<keyword evidence="3" id="KW-0411">Iron-sulfur</keyword>
<keyword evidence="1" id="KW-0479">Metal-binding</keyword>
<dbReference type="InterPro" id="IPR017900">
    <property type="entry name" value="4Fe4S_Fe_S_CS"/>
</dbReference>
<organism evidence="5 6">
    <name type="scientific">Labilithrix luteola</name>
    <dbReference type="NCBI Taxonomy" id="1391654"/>
    <lineage>
        <taxon>Bacteria</taxon>
        <taxon>Pseudomonadati</taxon>
        <taxon>Myxococcota</taxon>
        <taxon>Polyangia</taxon>
        <taxon>Polyangiales</taxon>
        <taxon>Labilitrichaceae</taxon>
        <taxon>Labilithrix</taxon>
    </lineage>
</organism>
<evidence type="ECO:0000313" key="5">
    <source>
        <dbReference type="EMBL" id="AKU96256.1"/>
    </source>
</evidence>
<dbReference type="RefSeq" id="WP_146647572.1">
    <property type="nucleotide sequence ID" value="NZ_CP012333.1"/>
</dbReference>
<dbReference type="AlphaFoldDB" id="A0A0K1PSC4"/>
<dbReference type="PROSITE" id="PS51379">
    <property type="entry name" value="4FE4S_FER_2"/>
    <property type="match status" value="2"/>
</dbReference>
<dbReference type="PANTHER" id="PTHR40447">
    <property type="entry name" value="ANAEROBIC SULFITE REDUCTASE SUBUNIT A"/>
    <property type="match status" value="1"/>
</dbReference>
<name>A0A0K1PSC4_9BACT</name>
<dbReference type="Proteomes" id="UP000064967">
    <property type="component" value="Chromosome"/>
</dbReference>
<dbReference type="PATRIC" id="fig|1391654.3.peg.2953"/>
<gene>
    <name evidence="5" type="ORF">AKJ09_02920</name>
</gene>
<proteinExistence type="predicted"/>
<dbReference type="GO" id="GO:0046872">
    <property type="term" value="F:metal ion binding"/>
    <property type="evidence" value="ECO:0007669"/>
    <property type="project" value="UniProtKB-KW"/>
</dbReference>
<protein>
    <submittedName>
        <fullName evidence="5">Ferredoxin</fullName>
    </submittedName>
</protein>
<evidence type="ECO:0000256" key="1">
    <source>
        <dbReference type="ARBA" id="ARBA00022723"/>
    </source>
</evidence>
<dbReference type="Pfam" id="PF17179">
    <property type="entry name" value="Fer4_22"/>
    <property type="match status" value="1"/>
</dbReference>
<evidence type="ECO:0000313" key="6">
    <source>
        <dbReference type="Proteomes" id="UP000064967"/>
    </source>
</evidence>
<dbReference type="Gene3D" id="1.10.1060.10">
    <property type="entry name" value="Alpha-helical ferredoxin"/>
    <property type="match status" value="1"/>
</dbReference>
<keyword evidence="6" id="KW-1185">Reference proteome</keyword>
<accession>A0A0K1PSC4</accession>
<dbReference type="STRING" id="1391654.AKJ09_02920"/>
<dbReference type="KEGG" id="llu:AKJ09_02920"/>
<dbReference type="EMBL" id="CP012333">
    <property type="protein sequence ID" value="AKU96256.1"/>
    <property type="molecule type" value="Genomic_DNA"/>
</dbReference>
<evidence type="ECO:0000256" key="2">
    <source>
        <dbReference type="ARBA" id="ARBA00023004"/>
    </source>
</evidence>
<dbReference type="InterPro" id="IPR009051">
    <property type="entry name" value="Helical_ferredxn"/>
</dbReference>
<keyword evidence="2" id="KW-0408">Iron</keyword>
<dbReference type="PROSITE" id="PS00198">
    <property type="entry name" value="4FE4S_FER_1"/>
    <property type="match status" value="2"/>
</dbReference>
<dbReference type="GO" id="GO:0051536">
    <property type="term" value="F:iron-sulfur cluster binding"/>
    <property type="evidence" value="ECO:0007669"/>
    <property type="project" value="UniProtKB-KW"/>
</dbReference>
<reference evidence="5 6" key="1">
    <citation type="submission" date="2015-08" db="EMBL/GenBank/DDBJ databases">
        <authorList>
            <person name="Babu N.S."/>
            <person name="Beckwith C.J."/>
            <person name="Beseler K.G."/>
            <person name="Brison A."/>
            <person name="Carone J.V."/>
            <person name="Caskin T.P."/>
            <person name="Diamond M."/>
            <person name="Durham M.E."/>
            <person name="Foxe J.M."/>
            <person name="Go M."/>
            <person name="Henderson B.A."/>
            <person name="Jones I.B."/>
            <person name="McGettigan J.A."/>
            <person name="Micheletti S.J."/>
            <person name="Nasrallah M.E."/>
            <person name="Ortiz D."/>
            <person name="Piller C.R."/>
            <person name="Privatt S.R."/>
            <person name="Schneider S.L."/>
            <person name="Sharp S."/>
            <person name="Smith T.C."/>
            <person name="Stanton J.D."/>
            <person name="Ullery H.E."/>
            <person name="Wilson R.J."/>
            <person name="Serrano M.G."/>
            <person name="Buck G."/>
            <person name="Lee V."/>
            <person name="Wang Y."/>
            <person name="Carvalho R."/>
            <person name="Voegtly L."/>
            <person name="Shi R."/>
            <person name="Duckworth R."/>
            <person name="Johnson A."/>
            <person name="Loviza R."/>
            <person name="Walstead R."/>
            <person name="Shah Z."/>
            <person name="Kiflezghi M."/>
            <person name="Wade K."/>
            <person name="Ball S.L."/>
            <person name="Bradley K.W."/>
            <person name="Asai D.J."/>
            <person name="Bowman C.A."/>
            <person name="Russell D.A."/>
            <person name="Pope W.H."/>
            <person name="Jacobs-Sera D."/>
            <person name="Hendrix R.W."/>
            <person name="Hatfull G.F."/>
        </authorList>
    </citation>
    <scope>NUCLEOTIDE SEQUENCE [LARGE SCALE GENOMIC DNA]</scope>
    <source>
        <strain evidence="5 6">DSM 27648</strain>
    </source>
</reference>
<dbReference type="InterPro" id="IPR017896">
    <property type="entry name" value="4Fe4S_Fe-S-bd"/>
</dbReference>
<dbReference type="PANTHER" id="PTHR40447:SF1">
    <property type="entry name" value="ANAEROBIC SULFITE REDUCTASE SUBUNIT A"/>
    <property type="match status" value="1"/>
</dbReference>
<dbReference type="SUPFAM" id="SSF46548">
    <property type="entry name" value="alpha-helical ferredoxin"/>
    <property type="match status" value="1"/>
</dbReference>
<feature type="domain" description="4Fe-4S ferredoxin-type" evidence="4">
    <location>
        <begin position="336"/>
        <end position="364"/>
    </location>
</feature>
<evidence type="ECO:0000256" key="3">
    <source>
        <dbReference type="ARBA" id="ARBA00023014"/>
    </source>
</evidence>